<name>A0A1Y1X7V2_9FUNG</name>
<dbReference type="PANTHER" id="PTHR35329">
    <property type="entry name" value="CHITIN SYNTHASE EXPORT CHAPERONE"/>
    <property type="match status" value="1"/>
</dbReference>
<evidence type="ECO:0000256" key="6">
    <source>
        <dbReference type="ARBA" id="ARBA00022692"/>
    </source>
</evidence>
<dbReference type="GO" id="GO:0006457">
    <property type="term" value="P:protein folding"/>
    <property type="evidence" value="ECO:0007669"/>
    <property type="project" value="TreeGrafter"/>
</dbReference>
<feature type="transmembrane region" description="Helical" evidence="12">
    <location>
        <begin position="110"/>
        <end position="132"/>
    </location>
</feature>
<evidence type="ECO:0000256" key="10">
    <source>
        <dbReference type="ARBA" id="ARBA00023136"/>
    </source>
</evidence>
<dbReference type="GO" id="GO:0015031">
    <property type="term" value="P:protein transport"/>
    <property type="evidence" value="ECO:0007669"/>
    <property type="project" value="UniProtKB-KW"/>
</dbReference>
<dbReference type="InParanoid" id="A0A1Y1X7V2"/>
<feature type="transmembrane region" description="Helical" evidence="12">
    <location>
        <begin position="79"/>
        <end position="98"/>
    </location>
</feature>
<dbReference type="GO" id="GO:0071555">
    <property type="term" value="P:cell wall organization"/>
    <property type="evidence" value="ECO:0007669"/>
    <property type="project" value="UniProtKB-KW"/>
</dbReference>
<sequence>MKFISFESVCRQVPLIPCPVLGVNATGLQPNCYSRSIEIFGGLMFETATCIVHIVAFVMVSIMIYHVNVKYTAVGKREISIFLYFYLVTAFLEVLLISGAIPTASSAYPWFAAIHTSLMCATSWSLLLNGFIGFQFIEDGTALTVWGIRGSSAGIALIAFIVSLGTFHNISDGLSSERPTGLWAIYFILNGACILIYFVLQVILIFSYLDNLWPLGDITFALAFFLLGQLMQTIFSEQICEMAKHYLDGLFFSALCTLLGVMMVYKYWDSITKEDLEFSVGGRTINWEVKDSFDYPTASFSS</sequence>
<keyword evidence="6 12" id="KW-0812">Transmembrane</keyword>
<dbReference type="Proteomes" id="UP000193498">
    <property type="component" value="Unassembled WGS sequence"/>
</dbReference>
<dbReference type="Pfam" id="PF12271">
    <property type="entry name" value="Chs7"/>
    <property type="match status" value="1"/>
</dbReference>
<evidence type="ECO:0000256" key="9">
    <source>
        <dbReference type="ARBA" id="ARBA00022989"/>
    </source>
</evidence>
<comment type="subcellular location">
    <subcellularLocation>
        <location evidence="1">Endomembrane system</location>
        <topology evidence="1">Multi-pass membrane protein</topology>
    </subcellularLocation>
    <subcellularLocation>
        <location evidence="2">Endoplasmic reticulum membrane</location>
    </subcellularLocation>
</comment>
<accession>A0A1Y1X7V2</accession>
<evidence type="ECO:0000256" key="4">
    <source>
        <dbReference type="ARBA" id="ARBA00018354"/>
    </source>
</evidence>
<keyword evidence="9 12" id="KW-1133">Transmembrane helix</keyword>
<dbReference type="PANTHER" id="PTHR35329:SF2">
    <property type="entry name" value="CHITIN SYNTHASE EXPORT CHAPERONE"/>
    <property type="match status" value="1"/>
</dbReference>
<feature type="transmembrane region" description="Helical" evidence="12">
    <location>
        <begin position="247"/>
        <end position="268"/>
    </location>
</feature>
<dbReference type="STRING" id="1314790.A0A1Y1X7V2"/>
<keyword evidence="10 12" id="KW-0472">Membrane</keyword>
<keyword evidence="5" id="KW-0813">Transport</keyword>
<proteinExistence type="inferred from homology"/>
<keyword evidence="7" id="KW-0256">Endoplasmic reticulum</keyword>
<evidence type="ECO:0000256" key="3">
    <source>
        <dbReference type="ARBA" id="ARBA00009274"/>
    </source>
</evidence>
<evidence type="ECO:0000256" key="12">
    <source>
        <dbReference type="SAM" id="Phobius"/>
    </source>
</evidence>
<evidence type="ECO:0000313" key="13">
    <source>
        <dbReference type="EMBL" id="ORX81404.1"/>
    </source>
</evidence>
<dbReference type="GO" id="GO:0051082">
    <property type="term" value="F:unfolded protein binding"/>
    <property type="evidence" value="ECO:0007669"/>
    <property type="project" value="TreeGrafter"/>
</dbReference>
<feature type="transmembrane region" description="Helical" evidence="12">
    <location>
        <begin position="182"/>
        <end position="206"/>
    </location>
</feature>
<evidence type="ECO:0000256" key="1">
    <source>
        <dbReference type="ARBA" id="ARBA00004127"/>
    </source>
</evidence>
<reference evidence="13 14" key="1">
    <citation type="submission" date="2016-07" db="EMBL/GenBank/DDBJ databases">
        <title>Pervasive Adenine N6-methylation of Active Genes in Fungi.</title>
        <authorList>
            <consortium name="DOE Joint Genome Institute"/>
            <person name="Mondo S.J."/>
            <person name="Dannebaum R.O."/>
            <person name="Kuo R.C."/>
            <person name="Labutti K."/>
            <person name="Haridas S."/>
            <person name="Kuo A."/>
            <person name="Salamov A."/>
            <person name="Ahrendt S.R."/>
            <person name="Lipzen A."/>
            <person name="Sullivan W."/>
            <person name="Andreopoulos W.B."/>
            <person name="Clum A."/>
            <person name="Lindquist E."/>
            <person name="Daum C."/>
            <person name="Ramamoorthy G.K."/>
            <person name="Gryganskyi A."/>
            <person name="Culley D."/>
            <person name="Magnuson J.K."/>
            <person name="James T.Y."/>
            <person name="O'Malley M.A."/>
            <person name="Stajich J.E."/>
            <person name="Spatafora J.W."/>
            <person name="Visel A."/>
            <person name="Grigoriev I.V."/>
        </authorList>
    </citation>
    <scope>NUCLEOTIDE SEQUENCE [LARGE SCALE GENOMIC DNA]</scope>
    <source>
        <strain evidence="13 14">CBS 931.73</strain>
    </source>
</reference>
<dbReference type="OrthoDB" id="2189463at2759"/>
<protein>
    <recommendedName>
        <fullName evidence="4">Chitin synthase export chaperone</fullName>
    </recommendedName>
</protein>
<comment type="similarity">
    <text evidence="3">Belongs to the CHS7 family.</text>
</comment>
<feature type="transmembrane region" description="Helical" evidence="12">
    <location>
        <begin position="43"/>
        <end position="67"/>
    </location>
</feature>
<evidence type="ECO:0000256" key="7">
    <source>
        <dbReference type="ARBA" id="ARBA00022824"/>
    </source>
</evidence>
<evidence type="ECO:0000256" key="8">
    <source>
        <dbReference type="ARBA" id="ARBA00022927"/>
    </source>
</evidence>
<dbReference type="AlphaFoldDB" id="A0A1Y1X7V2"/>
<evidence type="ECO:0000313" key="14">
    <source>
        <dbReference type="Proteomes" id="UP000193498"/>
    </source>
</evidence>
<keyword evidence="11" id="KW-0961">Cell wall biogenesis/degradation</keyword>
<dbReference type="GO" id="GO:0005789">
    <property type="term" value="C:endoplasmic reticulum membrane"/>
    <property type="evidence" value="ECO:0007669"/>
    <property type="project" value="UniProtKB-SubCell"/>
</dbReference>
<evidence type="ECO:0000256" key="5">
    <source>
        <dbReference type="ARBA" id="ARBA00022448"/>
    </source>
</evidence>
<organism evidence="13 14">
    <name type="scientific">Basidiobolus meristosporus CBS 931.73</name>
    <dbReference type="NCBI Taxonomy" id="1314790"/>
    <lineage>
        <taxon>Eukaryota</taxon>
        <taxon>Fungi</taxon>
        <taxon>Fungi incertae sedis</taxon>
        <taxon>Zoopagomycota</taxon>
        <taxon>Entomophthoromycotina</taxon>
        <taxon>Basidiobolomycetes</taxon>
        <taxon>Basidiobolales</taxon>
        <taxon>Basidiobolaceae</taxon>
        <taxon>Basidiobolus</taxon>
    </lineage>
</organism>
<dbReference type="EMBL" id="MCFE01000704">
    <property type="protein sequence ID" value="ORX81404.1"/>
    <property type="molecule type" value="Genomic_DNA"/>
</dbReference>
<keyword evidence="8" id="KW-0653">Protein transport</keyword>
<feature type="transmembrane region" description="Helical" evidence="12">
    <location>
        <begin position="152"/>
        <end position="170"/>
    </location>
</feature>
<gene>
    <name evidence="13" type="ORF">K493DRAFT_389376</name>
</gene>
<comment type="caution">
    <text evidence="13">The sequence shown here is derived from an EMBL/GenBank/DDBJ whole genome shotgun (WGS) entry which is preliminary data.</text>
</comment>
<keyword evidence="14" id="KW-1185">Reference proteome</keyword>
<evidence type="ECO:0000256" key="11">
    <source>
        <dbReference type="ARBA" id="ARBA00023316"/>
    </source>
</evidence>
<dbReference type="InterPro" id="IPR022057">
    <property type="entry name" value="Chs7"/>
</dbReference>
<evidence type="ECO:0000256" key="2">
    <source>
        <dbReference type="ARBA" id="ARBA00004586"/>
    </source>
</evidence>
<feature type="transmembrane region" description="Helical" evidence="12">
    <location>
        <begin position="218"/>
        <end position="235"/>
    </location>
</feature>